<comment type="subcellular location">
    <subcellularLocation>
        <location evidence="1">Membrane</location>
        <topology evidence="1">Multi-pass membrane protein</topology>
    </subcellularLocation>
</comment>
<evidence type="ECO:0000256" key="1">
    <source>
        <dbReference type="ARBA" id="ARBA00004141"/>
    </source>
</evidence>
<dbReference type="PANTHER" id="PTHR36834:SF1">
    <property type="entry name" value="INTEGRAL MEMBRANE PROTEIN"/>
    <property type="match status" value="1"/>
</dbReference>
<dbReference type="InterPro" id="IPR021192">
    <property type="entry name" value="UCP031578_Vanz/RDD"/>
</dbReference>
<evidence type="ECO:0000259" key="6">
    <source>
        <dbReference type="Pfam" id="PF04892"/>
    </source>
</evidence>
<dbReference type="Proteomes" id="UP000640274">
    <property type="component" value="Unassembled WGS sequence"/>
</dbReference>
<name>A0A934MPB1_9BACL</name>
<feature type="domain" description="VanZ-like" evidence="6">
    <location>
        <begin position="49"/>
        <end position="192"/>
    </location>
</feature>
<evidence type="ECO:0000313" key="9">
    <source>
        <dbReference type="Proteomes" id="UP000640274"/>
    </source>
</evidence>
<dbReference type="Pfam" id="PF04892">
    <property type="entry name" value="VanZ"/>
    <property type="match status" value="1"/>
</dbReference>
<dbReference type="AlphaFoldDB" id="A0A934MPB1"/>
<dbReference type="EMBL" id="JAELUP010000013">
    <property type="protein sequence ID" value="MBJ6360698.1"/>
    <property type="molecule type" value="Genomic_DNA"/>
</dbReference>
<organism evidence="8 9">
    <name type="scientific">Paenibacillus roseus</name>
    <dbReference type="NCBI Taxonomy" id="2798579"/>
    <lineage>
        <taxon>Bacteria</taxon>
        <taxon>Bacillati</taxon>
        <taxon>Bacillota</taxon>
        <taxon>Bacilli</taxon>
        <taxon>Bacillales</taxon>
        <taxon>Paenibacillaceae</taxon>
        <taxon>Paenibacillus</taxon>
    </lineage>
</organism>
<feature type="transmembrane region" description="Helical" evidence="5">
    <location>
        <begin position="316"/>
        <end position="336"/>
    </location>
</feature>
<evidence type="ECO:0000313" key="8">
    <source>
        <dbReference type="EMBL" id="MBJ6360698.1"/>
    </source>
</evidence>
<dbReference type="InterPro" id="IPR010432">
    <property type="entry name" value="RDD"/>
</dbReference>
<accession>A0A934MPB1</accession>
<keyword evidence="2 5" id="KW-0812">Transmembrane</keyword>
<feature type="transmembrane region" description="Helical" evidence="5">
    <location>
        <begin position="246"/>
        <end position="271"/>
    </location>
</feature>
<keyword evidence="9" id="KW-1185">Reference proteome</keyword>
<evidence type="ECO:0000256" key="4">
    <source>
        <dbReference type="ARBA" id="ARBA00023136"/>
    </source>
</evidence>
<dbReference type="InterPro" id="IPR006976">
    <property type="entry name" value="VanZ-like"/>
</dbReference>
<feature type="transmembrane region" description="Helical" evidence="5">
    <location>
        <begin position="220"/>
        <end position="240"/>
    </location>
</feature>
<comment type="caution">
    <text evidence="8">The sequence shown here is derived from an EMBL/GenBank/DDBJ whole genome shotgun (WGS) entry which is preliminary data.</text>
</comment>
<keyword evidence="3 5" id="KW-1133">Transmembrane helix</keyword>
<proteinExistence type="predicted"/>
<feature type="transmembrane region" description="Helical" evidence="5">
    <location>
        <begin position="44"/>
        <end position="64"/>
    </location>
</feature>
<feature type="transmembrane region" description="Helical" evidence="5">
    <location>
        <begin position="292"/>
        <end position="310"/>
    </location>
</feature>
<sequence>MFKFYLYPISYAFLTFPVAAMLFTLPFLIVQYRRHGYINKLRAWLLYLFLLYVMNALYLVILPLPPTRHNAPPHFDSYMQWIPFHFIQDMIRETRIVSDEPSTYWRLFQDRAFWQVALNVVLVIPFGMFMRYYFRTRWLTCLTASFSLSLFFEITQVTALYGFFDYPYRLFDVDDLIMNTLGGMAGFVLAAWISAILPRIDQLDHNVDLSTKRVSYTRRAIALILDWMLLFPLLIGAVMLHVPATYFVLTALYFIVLPYFMNGMTPGKLVVRIRISGQEGRVKLLELFIRNGLLYLGLGGLHIVFLITSIENLTITMPLILTLFLLDTWFAIHLMIRLFNHNKQLFYEQASGTRHTIS</sequence>
<feature type="transmembrane region" description="Helical" evidence="5">
    <location>
        <begin position="12"/>
        <end position="32"/>
    </location>
</feature>
<keyword evidence="4 5" id="KW-0472">Membrane</keyword>
<feature type="domain" description="RDD" evidence="7">
    <location>
        <begin position="216"/>
        <end position="316"/>
    </location>
</feature>
<evidence type="ECO:0000256" key="5">
    <source>
        <dbReference type="SAM" id="Phobius"/>
    </source>
</evidence>
<dbReference type="PIRSF" id="PIRSF031578">
    <property type="entry name" value="Uncharacterised_Vanz_RDD-cont"/>
    <property type="match status" value="1"/>
</dbReference>
<feature type="transmembrane region" description="Helical" evidence="5">
    <location>
        <begin position="141"/>
        <end position="164"/>
    </location>
</feature>
<feature type="transmembrane region" description="Helical" evidence="5">
    <location>
        <begin position="176"/>
        <end position="200"/>
    </location>
</feature>
<dbReference type="PANTHER" id="PTHR36834">
    <property type="entry name" value="MEMBRANE PROTEIN-RELATED"/>
    <property type="match status" value="1"/>
</dbReference>
<evidence type="ECO:0000259" key="7">
    <source>
        <dbReference type="Pfam" id="PF06271"/>
    </source>
</evidence>
<feature type="transmembrane region" description="Helical" evidence="5">
    <location>
        <begin position="112"/>
        <end position="134"/>
    </location>
</feature>
<dbReference type="Pfam" id="PF06271">
    <property type="entry name" value="RDD"/>
    <property type="match status" value="1"/>
</dbReference>
<dbReference type="InterPro" id="IPR053150">
    <property type="entry name" value="Teicoplanin_resist-assoc"/>
</dbReference>
<gene>
    <name evidence="8" type="ORF">JFN88_05105</name>
</gene>
<evidence type="ECO:0000256" key="2">
    <source>
        <dbReference type="ARBA" id="ARBA00022692"/>
    </source>
</evidence>
<dbReference type="RefSeq" id="WP_199018251.1">
    <property type="nucleotide sequence ID" value="NZ_JAELUP010000013.1"/>
</dbReference>
<reference evidence="8" key="1">
    <citation type="submission" date="2020-12" db="EMBL/GenBank/DDBJ databases">
        <authorList>
            <person name="Huq M.A."/>
        </authorList>
    </citation>
    <scope>NUCLEOTIDE SEQUENCE</scope>
    <source>
        <strain evidence="8">MAHUQ-46</strain>
    </source>
</reference>
<evidence type="ECO:0000256" key="3">
    <source>
        <dbReference type="ARBA" id="ARBA00022989"/>
    </source>
</evidence>
<protein>
    <submittedName>
        <fullName evidence="8">VanZ family protein</fullName>
    </submittedName>
</protein>